<protein>
    <recommendedName>
        <fullName evidence="6">Glycosyltransferase</fullName>
        <ecNumber evidence="6">2.4.1.-</ecNumber>
    </recommendedName>
</protein>
<evidence type="ECO:0000313" key="8">
    <source>
        <dbReference type="RefSeq" id="XP_023006829.1"/>
    </source>
</evidence>
<dbReference type="OrthoDB" id="5835829at2759"/>
<dbReference type="CDD" id="cd03784">
    <property type="entry name" value="GT1_Gtf-like"/>
    <property type="match status" value="1"/>
</dbReference>
<gene>
    <name evidence="8" type="primary">LOC111499499</name>
</gene>
<evidence type="ECO:0000256" key="2">
    <source>
        <dbReference type="ARBA" id="ARBA00009995"/>
    </source>
</evidence>
<evidence type="ECO:0000256" key="5">
    <source>
        <dbReference type="RuleBase" id="RU003718"/>
    </source>
</evidence>
<comment type="similarity">
    <text evidence="2 5">Belongs to the UDP-glycosyltransferase family.</text>
</comment>
<keyword evidence="3 5" id="KW-0328">Glycosyltransferase</keyword>
<keyword evidence="7" id="KW-1185">Reference proteome</keyword>
<evidence type="ECO:0000256" key="4">
    <source>
        <dbReference type="ARBA" id="ARBA00022679"/>
    </source>
</evidence>
<accession>A0A6J1L392</accession>
<dbReference type="GO" id="GO:0080043">
    <property type="term" value="F:quercetin 3-O-glucosyltransferase activity"/>
    <property type="evidence" value="ECO:0007669"/>
    <property type="project" value="TreeGrafter"/>
</dbReference>
<name>A0A6J1L392_CUCMA</name>
<reference evidence="8" key="1">
    <citation type="submission" date="2025-08" db="UniProtKB">
        <authorList>
            <consortium name="RefSeq"/>
        </authorList>
    </citation>
    <scope>IDENTIFICATION</scope>
    <source>
        <tissue evidence="8">Young leaves</tissue>
    </source>
</reference>
<dbReference type="KEGG" id="cmax:111499499"/>
<keyword evidence="4 5" id="KW-0808">Transferase</keyword>
<organism evidence="7 8">
    <name type="scientific">Cucurbita maxima</name>
    <name type="common">Pumpkin</name>
    <name type="synonym">Winter squash</name>
    <dbReference type="NCBI Taxonomy" id="3661"/>
    <lineage>
        <taxon>Eukaryota</taxon>
        <taxon>Viridiplantae</taxon>
        <taxon>Streptophyta</taxon>
        <taxon>Embryophyta</taxon>
        <taxon>Tracheophyta</taxon>
        <taxon>Spermatophyta</taxon>
        <taxon>Magnoliopsida</taxon>
        <taxon>eudicotyledons</taxon>
        <taxon>Gunneridae</taxon>
        <taxon>Pentapetalae</taxon>
        <taxon>rosids</taxon>
        <taxon>fabids</taxon>
        <taxon>Cucurbitales</taxon>
        <taxon>Cucurbitaceae</taxon>
        <taxon>Cucurbiteae</taxon>
        <taxon>Cucurbita</taxon>
    </lineage>
</organism>
<dbReference type="EC" id="2.4.1.-" evidence="6"/>
<dbReference type="PROSITE" id="PS00375">
    <property type="entry name" value="UDPGT"/>
    <property type="match status" value="1"/>
</dbReference>
<dbReference type="SUPFAM" id="SSF53756">
    <property type="entry name" value="UDP-Glycosyltransferase/glycogen phosphorylase"/>
    <property type="match status" value="1"/>
</dbReference>
<dbReference type="InterPro" id="IPR002213">
    <property type="entry name" value="UDP_glucos_trans"/>
</dbReference>
<dbReference type="GO" id="GO:0080044">
    <property type="term" value="F:quercetin 7-O-glucosyltransferase activity"/>
    <property type="evidence" value="ECO:0007669"/>
    <property type="project" value="TreeGrafter"/>
</dbReference>
<evidence type="ECO:0000256" key="6">
    <source>
        <dbReference type="RuleBase" id="RU362057"/>
    </source>
</evidence>
<dbReference type="PANTHER" id="PTHR11926:SF1264">
    <property type="entry name" value="GLYCOSYLTRANSFERASE-RELATED"/>
    <property type="match status" value="1"/>
</dbReference>
<dbReference type="RefSeq" id="XP_023006829.1">
    <property type="nucleotide sequence ID" value="XM_023151061.1"/>
</dbReference>
<dbReference type="GeneID" id="111499499"/>
<dbReference type="Pfam" id="PF00201">
    <property type="entry name" value="UDPGT"/>
    <property type="match status" value="1"/>
</dbReference>
<dbReference type="GO" id="GO:0010294">
    <property type="term" value="F:abscisic acid glucosyltransferase activity"/>
    <property type="evidence" value="ECO:0007669"/>
    <property type="project" value="TreeGrafter"/>
</dbReference>
<evidence type="ECO:0000256" key="3">
    <source>
        <dbReference type="ARBA" id="ARBA00022676"/>
    </source>
</evidence>
<dbReference type="Proteomes" id="UP000504608">
    <property type="component" value="Unplaced"/>
</dbReference>
<dbReference type="FunFam" id="3.40.50.2000:FF:000078">
    <property type="entry name" value="Glycosyltransferase"/>
    <property type="match status" value="1"/>
</dbReference>
<dbReference type="InterPro" id="IPR035595">
    <property type="entry name" value="UDP_glycos_trans_CS"/>
</dbReference>
<sequence>MELHQSIHVLMASAALQGHLNPMLKFAKCLISKGIHVTIATGEIARHRMLKHTTTADRADPSIQFEFFSDGFDLEFDTNTDYDSWINALSTKGSKNLSNLIAKLSQRTKFSCLILNQFVPWFVPIAKENNLPCAVLWIQPCALYSIYYRFFNKLNEFAILQNKNQPLQLPGLPLLNFEDLPTFIHPNAYLCFQKLLSDFFSFLDEVKWVLGTSFDELEEEVLGSMNGGVVRPTISPIGPLVSPFLLGKEEQVGEGGLSVDMWKADDSCLQWLDGRDMGSVVYVSFGSIIVLSQEQVDNIANGLLMSGKAFLWVFKRPSPEESTEGCTVRLPDGFLEAAGGRGLVVNWCSQEQVLKHKAVGCFMTHCGWNSTLETVVAGVPVIAFPEWTDQPTNAKLLTDVFKMGVRIRKGDEGIVSSKEVERCIWEMTDGPNATAMAKRAAELMEAGKRAVEDGGSSHRNLDLFIADIVGKKGTKMDANRVYEIA</sequence>
<proteinExistence type="inferred from homology"/>
<evidence type="ECO:0000256" key="1">
    <source>
        <dbReference type="ARBA" id="ARBA00004721"/>
    </source>
</evidence>
<dbReference type="AlphaFoldDB" id="A0A6J1L392"/>
<dbReference type="PANTHER" id="PTHR11926">
    <property type="entry name" value="GLUCOSYL/GLUCURONOSYL TRANSFERASES"/>
    <property type="match status" value="1"/>
</dbReference>
<dbReference type="Gene3D" id="3.40.50.2000">
    <property type="entry name" value="Glycogen Phosphorylase B"/>
    <property type="match status" value="2"/>
</dbReference>
<comment type="pathway">
    <text evidence="1">Secondary metabolite biosynthesis; terpenoid biosynthesis.</text>
</comment>
<evidence type="ECO:0000313" key="7">
    <source>
        <dbReference type="Proteomes" id="UP000504608"/>
    </source>
</evidence>